<sequence>MTDKSETGSIRDLDMEIVNEYGASTLRVGLGQGDVLLSPKEIDEIIEFLGFARVDITPPVPFEVLRNHQFPLETKATWKVITDPGFHGAVVFFRHSGYGWTGFAIPYTSLLKLLALELKTPQHFVTRTVN</sequence>
<keyword evidence="2" id="KW-1185">Reference proteome</keyword>
<dbReference type="EMBL" id="JAKLJA010000001">
    <property type="protein sequence ID" value="MCG5071844.1"/>
    <property type="molecule type" value="Genomic_DNA"/>
</dbReference>
<organism evidence="1 2">
    <name type="scientific">Paraburkholderia tagetis</name>
    <dbReference type="NCBI Taxonomy" id="2913261"/>
    <lineage>
        <taxon>Bacteria</taxon>
        <taxon>Pseudomonadati</taxon>
        <taxon>Pseudomonadota</taxon>
        <taxon>Betaproteobacteria</taxon>
        <taxon>Burkholderiales</taxon>
        <taxon>Burkholderiaceae</taxon>
        <taxon>Paraburkholderia</taxon>
    </lineage>
</organism>
<protein>
    <submittedName>
        <fullName evidence="1">Uncharacterized protein</fullName>
    </submittedName>
</protein>
<gene>
    <name evidence="1" type="ORF">L5014_00470</name>
</gene>
<dbReference type="Proteomes" id="UP001139308">
    <property type="component" value="Unassembled WGS sequence"/>
</dbReference>
<evidence type="ECO:0000313" key="2">
    <source>
        <dbReference type="Proteomes" id="UP001139308"/>
    </source>
</evidence>
<comment type="caution">
    <text evidence="1">The sequence shown here is derived from an EMBL/GenBank/DDBJ whole genome shotgun (WGS) entry which is preliminary data.</text>
</comment>
<dbReference type="AlphaFoldDB" id="A0A9X1UCQ4"/>
<proteinExistence type="predicted"/>
<name>A0A9X1UCQ4_9BURK</name>
<reference evidence="1" key="1">
    <citation type="submission" date="2022-01" db="EMBL/GenBank/DDBJ databases">
        <title>Genome sequence and assembly of Parabukholderia sp. RG36.</title>
        <authorList>
            <person name="Chhetri G."/>
        </authorList>
    </citation>
    <scope>NUCLEOTIDE SEQUENCE</scope>
    <source>
        <strain evidence="1">RG36</strain>
    </source>
</reference>
<dbReference type="RefSeq" id="WP_238461631.1">
    <property type="nucleotide sequence ID" value="NZ_JAKLJA010000001.1"/>
</dbReference>
<evidence type="ECO:0000313" key="1">
    <source>
        <dbReference type="EMBL" id="MCG5071844.1"/>
    </source>
</evidence>
<accession>A0A9X1UCQ4</accession>